<protein>
    <recommendedName>
        <fullName evidence="10">SMP-LTD domain-containing protein</fullName>
    </recommendedName>
</protein>
<evidence type="ECO:0000259" key="10">
    <source>
        <dbReference type="PROSITE" id="PS51847"/>
    </source>
</evidence>
<evidence type="ECO:0000256" key="4">
    <source>
        <dbReference type="ARBA" id="ARBA00022824"/>
    </source>
</evidence>
<evidence type="ECO:0000256" key="3">
    <source>
        <dbReference type="ARBA" id="ARBA00022692"/>
    </source>
</evidence>
<dbReference type="EMBL" id="HE573017">
    <property type="protein sequence ID" value="CCC46546.1"/>
    <property type="molecule type" value="Genomic_DNA"/>
</dbReference>
<dbReference type="GO" id="GO:0006869">
    <property type="term" value="P:lipid transport"/>
    <property type="evidence" value="ECO:0007669"/>
    <property type="project" value="UniProtKB-KW"/>
</dbReference>
<dbReference type="PROSITE" id="PS51847">
    <property type="entry name" value="SMP"/>
    <property type="match status" value="1"/>
</dbReference>
<keyword evidence="4" id="KW-0256">Endoplasmic reticulum</keyword>
<evidence type="ECO:0000256" key="1">
    <source>
        <dbReference type="ARBA" id="ARBA00004586"/>
    </source>
</evidence>
<evidence type="ECO:0000256" key="7">
    <source>
        <dbReference type="ARBA" id="ARBA00023121"/>
    </source>
</evidence>
<reference evidence="11" key="1">
    <citation type="journal article" date="2012" name="Proc. Natl. Acad. Sci. U.S.A.">
        <title>Antigenic diversity is generated by distinct evolutionary mechanisms in African trypanosome species.</title>
        <authorList>
            <person name="Jackson A.P."/>
            <person name="Berry A."/>
            <person name="Aslett M."/>
            <person name="Allison H.C."/>
            <person name="Burton P."/>
            <person name="Vavrova-Anderson J."/>
            <person name="Brown R."/>
            <person name="Browne H."/>
            <person name="Corton N."/>
            <person name="Hauser H."/>
            <person name="Gamble J."/>
            <person name="Gilderthorp R."/>
            <person name="Marcello L."/>
            <person name="McQuillan J."/>
            <person name="Otto T.D."/>
            <person name="Quail M.A."/>
            <person name="Sanders M.J."/>
            <person name="van Tonder A."/>
            <person name="Ginger M.L."/>
            <person name="Field M.C."/>
            <person name="Barry J.D."/>
            <person name="Hertz-Fowler C."/>
            <person name="Berriman M."/>
        </authorList>
    </citation>
    <scope>NUCLEOTIDE SEQUENCE</scope>
    <source>
        <strain evidence="11">Y486</strain>
    </source>
</reference>
<dbReference type="GO" id="GO:0005789">
    <property type="term" value="C:endoplasmic reticulum membrane"/>
    <property type="evidence" value="ECO:0007669"/>
    <property type="project" value="UniProtKB-SubCell"/>
</dbReference>
<evidence type="ECO:0000256" key="8">
    <source>
        <dbReference type="ARBA" id="ARBA00023136"/>
    </source>
</evidence>
<dbReference type="VEuPathDB" id="TriTrypDB:TvY486_0101930"/>
<evidence type="ECO:0000256" key="6">
    <source>
        <dbReference type="ARBA" id="ARBA00023055"/>
    </source>
</evidence>
<evidence type="ECO:0000256" key="5">
    <source>
        <dbReference type="ARBA" id="ARBA00022989"/>
    </source>
</evidence>
<feature type="domain" description="SMP-LTD" evidence="10">
    <location>
        <begin position="248"/>
        <end position="470"/>
    </location>
</feature>
<evidence type="ECO:0000256" key="9">
    <source>
        <dbReference type="SAM" id="MobiDB-lite"/>
    </source>
</evidence>
<keyword evidence="5" id="KW-1133">Transmembrane helix</keyword>
<accession>G0TRI2</accession>
<keyword evidence="3" id="KW-0812">Transmembrane</keyword>
<evidence type="ECO:0000313" key="11">
    <source>
        <dbReference type="EMBL" id="CCC46546.1"/>
    </source>
</evidence>
<organism evidence="11">
    <name type="scientific">Trypanosoma vivax (strain Y486)</name>
    <dbReference type="NCBI Taxonomy" id="1055687"/>
    <lineage>
        <taxon>Eukaryota</taxon>
        <taxon>Discoba</taxon>
        <taxon>Euglenozoa</taxon>
        <taxon>Kinetoplastea</taxon>
        <taxon>Metakinetoplastina</taxon>
        <taxon>Trypanosomatida</taxon>
        <taxon>Trypanosomatidae</taxon>
        <taxon>Trypanosoma</taxon>
        <taxon>Duttonella</taxon>
    </lineage>
</organism>
<keyword evidence="2" id="KW-0813">Transport</keyword>
<feature type="region of interest" description="Disordered" evidence="9">
    <location>
        <begin position="474"/>
        <end position="507"/>
    </location>
</feature>
<dbReference type="PANTHER" id="PTHR13466">
    <property type="entry name" value="TEX2 PROTEIN-RELATED"/>
    <property type="match status" value="1"/>
</dbReference>
<dbReference type="InterPro" id="IPR031468">
    <property type="entry name" value="SMP_LBD"/>
</dbReference>
<dbReference type="PANTHER" id="PTHR13466:SF1">
    <property type="entry name" value="SMP-LTD DOMAIN-CONTAINING PROTEIN"/>
    <property type="match status" value="1"/>
</dbReference>
<evidence type="ECO:0000256" key="2">
    <source>
        <dbReference type="ARBA" id="ARBA00022448"/>
    </source>
</evidence>
<dbReference type="OMA" id="CVAIKFP"/>
<name>G0TRI2_TRYVY</name>
<keyword evidence="7" id="KW-0446">Lipid-binding</keyword>
<dbReference type="GO" id="GO:0008289">
    <property type="term" value="F:lipid binding"/>
    <property type="evidence" value="ECO:0007669"/>
    <property type="project" value="UniProtKB-KW"/>
</dbReference>
<sequence length="507" mass="56411">MPHVTLFLCGVISGAVTVLFTLWFAFLKAEDVLNRTVKRKEAAAMQLLQTMPAKNTLPSSEVEVVCQIARFDNRIIRRTIPVRAVLSDRKITVYHTHGEGNTDGLTNSVARGELLIGTISLDSVESSLEKVSRYHRHTDTAERRAPVRGSCLVLSRRARCPLFIPSQTAVATTLRQEQEIQRGGLGCGEIVDRAFSVYSQTMSTGSATAPSHLKRPVTGELHPGVVEEEVEQGEDYQKWQSVLFKMPSRRDLERWYNILRDNPQSEEWRGFVNGHTRADAFNLVIARLFFANTGTSRLRDLLVEKIRRKLRKASAKLPKNIDGSITLEHLDLGGQVPLIDVVSDPIVSPNGEIELDFNLSYRGGLMLGLRFGMKVHAVRTPDIIFNIGLLQLSNRMRLSVGPPPSKKVWLGGSRTPHLQLDFSQEVATNDGLLHTFLKILPDLSLIVSNVVKVKLFEDMVLPSMEDFPLFSVRDSPPSSELSDGEVDVDMGPTLSSTVPSTQVRSSR</sequence>
<dbReference type="AlphaFoldDB" id="G0TRI2"/>
<keyword evidence="6" id="KW-0445">Lipid transport</keyword>
<comment type="subcellular location">
    <subcellularLocation>
        <location evidence="1">Endoplasmic reticulum membrane</location>
    </subcellularLocation>
</comment>
<gene>
    <name evidence="11" type="ORF">TVY486_0101930</name>
</gene>
<proteinExistence type="predicted"/>
<dbReference type="CDD" id="cd21675">
    <property type="entry name" value="SMP_TEX2"/>
    <property type="match status" value="1"/>
</dbReference>
<keyword evidence="8" id="KW-0472">Membrane</keyword>
<feature type="compositionally biased region" description="Polar residues" evidence="9">
    <location>
        <begin position="493"/>
        <end position="507"/>
    </location>
</feature>